<dbReference type="Gene3D" id="3.15.20.10">
    <property type="entry name" value="Bactericidal permeability-increasing protein, domain 2"/>
    <property type="match status" value="1"/>
</dbReference>
<dbReference type="FunFam" id="3.15.10.10:FF:000001">
    <property type="entry name" value="phospholipid transfer protein-like"/>
    <property type="match status" value="1"/>
</dbReference>
<evidence type="ECO:0000259" key="16">
    <source>
        <dbReference type="SMART" id="SM00329"/>
    </source>
</evidence>
<comment type="subcellular location">
    <subcellularLocation>
        <location evidence="1 13">Secreted</location>
    </subcellularLocation>
</comment>
<dbReference type="InterPro" id="IPR017942">
    <property type="entry name" value="Lipid-bd_serum_glycop_N"/>
</dbReference>
<evidence type="ECO:0000256" key="12">
    <source>
        <dbReference type="PIRSR" id="PIRSR002417-50"/>
    </source>
</evidence>
<dbReference type="InterPro" id="IPR030675">
    <property type="entry name" value="BPI/LBP"/>
</dbReference>
<dbReference type="Gene3D" id="3.15.10.10">
    <property type="entry name" value="Bactericidal permeability-increasing protein, domain 1"/>
    <property type="match status" value="1"/>
</dbReference>
<reference evidence="17" key="2">
    <citation type="submission" date="2025-08" db="UniProtKB">
        <authorList>
            <consortium name="Ensembl"/>
        </authorList>
    </citation>
    <scope>IDENTIFICATION</scope>
</reference>
<comment type="function">
    <text evidence="13">The cytotoxic action of BPI is limited to many species of Gram-negative bacteria; this specificity may be explained by a strong affinity of the very basic N-terminal half for the negatively charged lipopolysaccharides that are unique to the Gram-negative bacterial outer envelope.</text>
</comment>
<reference evidence="17" key="3">
    <citation type="submission" date="2025-09" db="UniProtKB">
        <authorList>
            <consortium name="Ensembl"/>
        </authorList>
    </citation>
    <scope>IDENTIFICATION</scope>
</reference>
<dbReference type="InterPro" id="IPR032942">
    <property type="entry name" value="BPI/LBP/Plunc"/>
</dbReference>
<proteinExistence type="inferred from homology"/>
<keyword evidence="4 13" id="KW-0964">Secreted</keyword>
<evidence type="ECO:0000259" key="15">
    <source>
        <dbReference type="SMART" id="SM00328"/>
    </source>
</evidence>
<comment type="subunit">
    <text evidence="11 13">Monomer. Homodimer; disulfide-linked.</text>
</comment>
<evidence type="ECO:0000256" key="9">
    <source>
        <dbReference type="ARBA" id="ARBA00023157"/>
    </source>
</evidence>
<organism evidence="17 18">
    <name type="scientific">Echeneis naucrates</name>
    <name type="common">Live sharksucker</name>
    <dbReference type="NCBI Taxonomy" id="173247"/>
    <lineage>
        <taxon>Eukaryota</taxon>
        <taxon>Metazoa</taxon>
        <taxon>Chordata</taxon>
        <taxon>Craniata</taxon>
        <taxon>Vertebrata</taxon>
        <taxon>Euteleostomi</taxon>
        <taxon>Actinopterygii</taxon>
        <taxon>Neopterygii</taxon>
        <taxon>Teleostei</taxon>
        <taxon>Neoteleostei</taxon>
        <taxon>Acanthomorphata</taxon>
        <taxon>Carangaria</taxon>
        <taxon>Carangiformes</taxon>
        <taxon>Echeneidae</taxon>
        <taxon>Echeneis</taxon>
    </lineage>
</organism>
<name>A0A665WEX2_ECHNA</name>
<evidence type="ECO:0000256" key="13">
    <source>
        <dbReference type="RuleBase" id="RU369039"/>
    </source>
</evidence>
<keyword evidence="8 13" id="KW-0044">Antibiotic</keyword>
<keyword evidence="18" id="KW-1185">Reference proteome</keyword>
<dbReference type="GO" id="GO:0005615">
    <property type="term" value="C:extracellular space"/>
    <property type="evidence" value="ECO:0007669"/>
    <property type="project" value="UniProtKB-UniRule"/>
</dbReference>
<dbReference type="GO" id="GO:0008289">
    <property type="term" value="F:lipid binding"/>
    <property type="evidence" value="ECO:0007669"/>
    <property type="project" value="InterPro"/>
</dbReference>
<dbReference type="Pfam" id="PF01273">
    <property type="entry name" value="LBP_BPI_CETP"/>
    <property type="match status" value="1"/>
</dbReference>
<dbReference type="FunFam" id="3.15.20.10:FF:000001">
    <property type="entry name" value="Phospholipid transfer protein"/>
    <property type="match status" value="1"/>
</dbReference>
<dbReference type="OMA" id="WKARKRF"/>
<keyword evidence="13 14" id="KW-0732">Signal</keyword>
<evidence type="ECO:0000256" key="7">
    <source>
        <dbReference type="ARBA" id="ARBA00022859"/>
    </source>
</evidence>
<dbReference type="GO" id="GO:0045087">
    <property type="term" value="P:innate immune response"/>
    <property type="evidence" value="ECO:0007669"/>
    <property type="project" value="UniProtKB-UniRule"/>
</dbReference>
<dbReference type="CDD" id="cd00025">
    <property type="entry name" value="BPI1"/>
    <property type="match status" value="1"/>
</dbReference>
<comment type="similarity">
    <text evidence="2">Belongs to the BPI/LBP/Plunc superfamily. BPI/LBP family.</text>
</comment>
<evidence type="ECO:0000256" key="6">
    <source>
        <dbReference type="ARBA" id="ARBA00022588"/>
    </source>
</evidence>
<evidence type="ECO:0000256" key="11">
    <source>
        <dbReference type="ARBA" id="ARBA00025943"/>
    </source>
</evidence>
<comment type="domain">
    <text evidence="13">The N- and C-terminal barrels adopt an identical fold despite having only 13% of conserved residues.</text>
</comment>
<dbReference type="InterPro" id="IPR017943">
    <property type="entry name" value="Bactericidal_perm-incr_a/b_dom"/>
</dbReference>
<dbReference type="InterPro" id="IPR001124">
    <property type="entry name" value="Lipid-bd_serum_glycop_C"/>
</dbReference>
<evidence type="ECO:0000256" key="14">
    <source>
        <dbReference type="SAM" id="SignalP"/>
    </source>
</evidence>
<keyword evidence="6 13" id="KW-0399">Innate immunity</keyword>
<keyword evidence="10 13" id="KW-0325">Glycoprotein</keyword>
<dbReference type="InParanoid" id="A0A665WEX2"/>
<dbReference type="PANTHER" id="PTHR10504:SF84">
    <property type="entry name" value="BACTERICIDAL PERMEABILITY-INCREASING PROTEIN"/>
    <property type="match status" value="1"/>
</dbReference>
<accession>A0A665WEX2</accession>
<dbReference type="SUPFAM" id="SSF55394">
    <property type="entry name" value="Bactericidal permeability-increasing protein, BPI"/>
    <property type="match status" value="2"/>
</dbReference>
<feature type="domain" description="Lipid-binding serum glycoprotein N-terminal" evidence="15">
    <location>
        <begin position="26"/>
        <end position="244"/>
    </location>
</feature>
<dbReference type="PANTHER" id="PTHR10504">
    <property type="entry name" value="BACTERICIDAL PERMEABILITY-INCREASING BPI PROTEIN-RELATED"/>
    <property type="match status" value="1"/>
</dbReference>
<dbReference type="Ensembl" id="ENSENLT00000043572.1">
    <property type="protein sequence ID" value="ENSENLP00000042478.1"/>
    <property type="gene ID" value="ENSENLG00000018100.1"/>
</dbReference>
<dbReference type="GO" id="GO:0050829">
    <property type="term" value="P:defense response to Gram-negative bacterium"/>
    <property type="evidence" value="ECO:0007669"/>
    <property type="project" value="UniProtKB-UniRule"/>
</dbReference>
<evidence type="ECO:0000313" key="17">
    <source>
        <dbReference type="Ensembl" id="ENSENLP00000042478.1"/>
    </source>
</evidence>
<feature type="signal peptide" evidence="14">
    <location>
        <begin position="1"/>
        <end position="18"/>
    </location>
</feature>
<keyword evidence="5 13" id="KW-0929">Antimicrobial</keyword>
<dbReference type="PIRSF" id="PIRSF002417">
    <property type="entry name" value="Lipid_binding_protein"/>
    <property type="match status" value="1"/>
</dbReference>
<evidence type="ECO:0000256" key="10">
    <source>
        <dbReference type="ARBA" id="ARBA00023180"/>
    </source>
</evidence>
<keyword evidence="7 13" id="KW-0391">Immunity</keyword>
<feature type="domain" description="Lipid-binding serum glycoprotein C-terminal" evidence="16">
    <location>
        <begin position="259"/>
        <end position="465"/>
    </location>
</feature>
<evidence type="ECO:0000256" key="2">
    <source>
        <dbReference type="ARBA" id="ARBA00007292"/>
    </source>
</evidence>
<protein>
    <recommendedName>
        <fullName evidence="3 13">Bactericidal permeability-increasing protein</fullName>
        <shortName evidence="13">BPI</shortName>
    </recommendedName>
</protein>
<reference evidence="17" key="1">
    <citation type="submission" date="2021-04" db="EMBL/GenBank/DDBJ databases">
        <authorList>
            <consortium name="Wellcome Sanger Institute Data Sharing"/>
        </authorList>
    </citation>
    <scope>NUCLEOTIDE SEQUENCE [LARGE SCALE GENOMIC DNA]</scope>
</reference>
<sequence length="492" mass="53835">MSLFSWIIVVLLIATTSGVNPGVKVRLTAKGLEYGKVQVGMAAIQQNLRTIKIPDISGKKRISRIGKVKYRLSNMRILNVELPKSAVDPVPGTGVRLAMSNAKISMRGNWRVKKSGSFDLNVDRLGVSANIAIKSDSTGRPVVSTPSCSASVGSVRVKFRGGASWLYNLFNKFINKALRKAMQKQICPLVSRAISGVNPQLQTLNVLAKVDKLAEIDYSMTSSPTISKSSIDLNMKGEFYNIGRHQEPPFSPAAFSLPPQVNKMAYIGMSAFTANSAGFVYNRAGILTLNITDDMIPKSSPIRLNTRALGTFIPEIARRFPGLLVKMVVKTAKPPVITFQPNNATVQTIGTITAFAIQRNTTLSPLFVLNIDTSVSAKLSINGMKVVGKVSLNRLDLTMGTSSVGQFQVRALDNILEIVLRAVIIPLVNVKLSGGYPLPATGKMKLMNTDLQILKVRDDILCITRYMCWIYYITGILMRPEQSTQNIIVRMK</sequence>
<evidence type="ECO:0000256" key="8">
    <source>
        <dbReference type="ARBA" id="ARBA00023022"/>
    </source>
</evidence>
<evidence type="ECO:0000313" key="18">
    <source>
        <dbReference type="Proteomes" id="UP000472264"/>
    </source>
</evidence>
<gene>
    <name evidence="17" type="primary">LOC115043354</name>
</gene>
<dbReference type="Pfam" id="PF02886">
    <property type="entry name" value="LBP_BPI_CETP_C"/>
    <property type="match status" value="1"/>
</dbReference>
<evidence type="ECO:0000256" key="1">
    <source>
        <dbReference type="ARBA" id="ARBA00004613"/>
    </source>
</evidence>
<dbReference type="SMART" id="SM00329">
    <property type="entry name" value="BPI2"/>
    <property type="match status" value="1"/>
</dbReference>
<evidence type="ECO:0000256" key="4">
    <source>
        <dbReference type="ARBA" id="ARBA00022525"/>
    </source>
</evidence>
<evidence type="ECO:0000256" key="3">
    <source>
        <dbReference type="ARBA" id="ARBA00017827"/>
    </source>
</evidence>
<comment type="domain">
    <text evidence="13">The N-terminal region may be exposed to the interior of the granule, whereas the C-terminal portion may be embedded in the membrane. During phagocytosis and degranulation, proteases may be released and activated and cleave BPI at the junction of the N- and C-terminal portions of the molecule, providing controlled release of the N-terminal antibacterial fragment when bacteria are ingested.</text>
</comment>
<keyword evidence="9 12" id="KW-1015">Disulfide bond</keyword>
<feature type="chain" id="PRO_5025428076" description="Bactericidal permeability-increasing protein" evidence="14">
    <location>
        <begin position="19"/>
        <end position="492"/>
    </location>
</feature>
<dbReference type="AlphaFoldDB" id="A0A665WEX2"/>
<dbReference type="SMART" id="SM00328">
    <property type="entry name" value="BPI1"/>
    <property type="match status" value="1"/>
</dbReference>
<evidence type="ECO:0000256" key="5">
    <source>
        <dbReference type="ARBA" id="ARBA00022529"/>
    </source>
</evidence>
<dbReference type="Proteomes" id="UP000472264">
    <property type="component" value="Chromosome 5"/>
</dbReference>
<feature type="disulfide bond" evidence="12">
    <location>
        <begin position="148"/>
        <end position="187"/>
    </location>
</feature>